<evidence type="ECO:0000313" key="1">
    <source>
        <dbReference type="EMBL" id="KAI9913295.1"/>
    </source>
</evidence>
<protein>
    <submittedName>
        <fullName evidence="1">Uncharacterized protein</fullName>
    </submittedName>
</protein>
<dbReference type="EMBL" id="CM047583">
    <property type="protein sequence ID" value="KAI9913295.1"/>
    <property type="molecule type" value="Genomic_DNA"/>
</dbReference>
<comment type="caution">
    <text evidence="1">The sequence shown here is derived from an EMBL/GenBank/DDBJ whole genome shotgun (WGS) entry which is preliminary data.</text>
</comment>
<name>A0ACC0W561_9STRA</name>
<organism evidence="1 2">
    <name type="scientific">Peronosclerospora sorghi</name>
    <dbReference type="NCBI Taxonomy" id="230839"/>
    <lineage>
        <taxon>Eukaryota</taxon>
        <taxon>Sar</taxon>
        <taxon>Stramenopiles</taxon>
        <taxon>Oomycota</taxon>
        <taxon>Peronosporomycetes</taxon>
        <taxon>Peronosporales</taxon>
        <taxon>Peronosporaceae</taxon>
        <taxon>Peronosclerospora</taxon>
    </lineage>
</organism>
<proteinExistence type="predicted"/>
<reference evidence="1 2" key="1">
    <citation type="journal article" date="2022" name="bioRxiv">
        <title>The genome of the oomycete Peronosclerospora sorghi, a cosmopolitan pathogen of maize and sorghum, is inflated with dispersed pseudogenes.</title>
        <authorList>
            <person name="Fletcher K."/>
            <person name="Martin F."/>
            <person name="Isakeit T."/>
            <person name="Cavanaugh K."/>
            <person name="Magill C."/>
            <person name="Michelmore R."/>
        </authorList>
    </citation>
    <scope>NUCLEOTIDE SEQUENCE [LARGE SCALE GENOMIC DNA]</scope>
    <source>
        <strain evidence="1">P6</strain>
    </source>
</reference>
<dbReference type="Proteomes" id="UP001163321">
    <property type="component" value="Chromosome 4"/>
</dbReference>
<evidence type="ECO:0000313" key="2">
    <source>
        <dbReference type="Proteomes" id="UP001163321"/>
    </source>
</evidence>
<sequence length="180" mass="20064">MPVTNVFQHPTVQRPTPHATTPMSTTLDTSLLFTTRGDLLAYVQSYGRQAGYAIIIKRSDNTRTFPRVELPCYFGGAHRKRLTANPTEKQPTSGTRLIMCPWNCLGKQQKDGLWTLSVLCDQHNHDPATELAGHSRVRRLTEDNEALVYKITAAGVPSRQILTALRQEDKGSYALAKNSV</sequence>
<keyword evidence="2" id="KW-1185">Reference proteome</keyword>
<accession>A0ACC0W561</accession>
<gene>
    <name evidence="1" type="ORF">PsorP6_005704</name>
</gene>